<keyword evidence="3" id="KW-1185">Reference proteome</keyword>
<evidence type="ECO:0000313" key="3">
    <source>
        <dbReference type="Proteomes" id="UP000317730"/>
    </source>
</evidence>
<accession>A0A4Y3TZG0</accession>
<evidence type="ECO:0000256" key="1">
    <source>
        <dbReference type="SAM" id="Phobius"/>
    </source>
</evidence>
<feature type="transmembrane region" description="Helical" evidence="1">
    <location>
        <begin position="12"/>
        <end position="32"/>
    </location>
</feature>
<evidence type="ECO:0000313" key="2">
    <source>
        <dbReference type="EMBL" id="GEB86607.1"/>
    </source>
</evidence>
<keyword evidence="1" id="KW-0472">Membrane</keyword>
<keyword evidence="1" id="KW-0812">Transmembrane</keyword>
<organism evidence="2 3">
    <name type="scientific">Acetobacter peroxydans</name>
    <dbReference type="NCBI Taxonomy" id="104098"/>
    <lineage>
        <taxon>Bacteria</taxon>
        <taxon>Pseudomonadati</taxon>
        <taxon>Pseudomonadota</taxon>
        <taxon>Alphaproteobacteria</taxon>
        <taxon>Acetobacterales</taxon>
        <taxon>Acetobacteraceae</taxon>
        <taxon>Acetobacter</taxon>
    </lineage>
</organism>
<keyword evidence="1" id="KW-1133">Transmembrane helix</keyword>
<feature type="transmembrane region" description="Helical" evidence="1">
    <location>
        <begin position="38"/>
        <end position="56"/>
    </location>
</feature>
<dbReference type="AlphaFoldDB" id="A0A4Y3TZG0"/>
<dbReference type="RefSeq" id="WP_141377903.1">
    <property type="nucleotide sequence ID" value="NZ_BAPL01000007.1"/>
</dbReference>
<protein>
    <submittedName>
        <fullName evidence="2">Uncharacterized protein</fullName>
    </submittedName>
</protein>
<comment type="caution">
    <text evidence="2">The sequence shown here is derived from an EMBL/GenBank/DDBJ whole genome shotgun (WGS) entry which is preliminary data.</text>
</comment>
<sequence>MTRYRTTGTEMAITILGTLAVGAGLIFLLAWYGLNFVGFGGAALMIAGVGYASRLAKRIIGRET</sequence>
<dbReference type="Proteomes" id="UP000317730">
    <property type="component" value="Unassembled WGS sequence"/>
</dbReference>
<reference evidence="2 3" key="1">
    <citation type="submission" date="2019-06" db="EMBL/GenBank/DDBJ databases">
        <title>Whole genome shotgun sequence of Acetobacter peroxydans NBRC 13755.</title>
        <authorList>
            <person name="Hosoyama A."/>
            <person name="Uohara A."/>
            <person name="Ohji S."/>
            <person name="Ichikawa N."/>
        </authorList>
    </citation>
    <scope>NUCLEOTIDE SEQUENCE [LARGE SCALE GENOMIC DNA]</scope>
    <source>
        <strain evidence="2 3">NBRC 13755</strain>
    </source>
</reference>
<dbReference type="EMBL" id="BJMV01000019">
    <property type="protein sequence ID" value="GEB86607.1"/>
    <property type="molecule type" value="Genomic_DNA"/>
</dbReference>
<gene>
    <name evidence="2" type="ORF">APE01nite_24040</name>
</gene>
<proteinExistence type="predicted"/>
<name>A0A4Y3TZG0_9PROT</name>